<organism evidence="1 2">
    <name type="scientific">Trichonephila clavata</name>
    <name type="common">Joro spider</name>
    <name type="synonym">Nephila clavata</name>
    <dbReference type="NCBI Taxonomy" id="2740835"/>
    <lineage>
        <taxon>Eukaryota</taxon>
        <taxon>Metazoa</taxon>
        <taxon>Ecdysozoa</taxon>
        <taxon>Arthropoda</taxon>
        <taxon>Chelicerata</taxon>
        <taxon>Arachnida</taxon>
        <taxon>Araneae</taxon>
        <taxon>Araneomorphae</taxon>
        <taxon>Entelegynae</taxon>
        <taxon>Araneoidea</taxon>
        <taxon>Nephilidae</taxon>
        <taxon>Trichonephila</taxon>
    </lineage>
</organism>
<proteinExistence type="predicted"/>
<comment type="caution">
    <text evidence="1">The sequence shown here is derived from an EMBL/GenBank/DDBJ whole genome shotgun (WGS) entry which is preliminary data.</text>
</comment>
<protein>
    <submittedName>
        <fullName evidence="1">Uncharacterized protein</fullName>
    </submittedName>
</protein>
<keyword evidence="2" id="KW-1185">Reference proteome</keyword>
<accession>A0A8X6LAZ6</accession>
<evidence type="ECO:0000313" key="1">
    <source>
        <dbReference type="EMBL" id="GFR03085.1"/>
    </source>
</evidence>
<evidence type="ECO:0000313" key="2">
    <source>
        <dbReference type="Proteomes" id="UP000887116"/>
    </source>
</evidence>
<gene>
    <name evidence="1" type="ORF">TNCT_191561</name>
</gene>
<reference evidence="1" key="1">
    <citation type="submission" date="2020-07" db="EMBL/GenBank/DDBJ databases">
        <title>Multicomponent nature underlies the extraordinary mechanical properties of spider dragline silk.</title>
        <authorList>
            <person name="Kono N."/>
            <person name="Nakamura H."/>
            <person name="Mori M."/>
            <person name="Yoshida Y."/>
            <person name="Ohtoshi R."/>
            <person name="Malay A.D."/>
            <person name="Moran D.A.P."/>
            <person name="Tomita M."/>
            <person name="Numata K."/>
            <person name="Arakawa K."/>
        </authorList>
    </citation>
    <scope>NUCLEOTIDE SEQUENCE</scope>
</reference>
<dbReference type="EMBL" id="BMAO01025491">
    <property type="protein sequence ID" value="GFR03085.1"/>
    <property type="molecule type" value="Genomic_DNA"/>
</dbReference>
<dbReference type="Proteomes" id="UP000887116">
    <property type="component" value="Unassembled WGS sequence"/>
</dbReference>
<sequence length="130" mass="15012">MVHVCINHLVTREKCIMDHDLGGPPNRDDSSLWMEIWFEDLFRNFAFMQLLDWVCDCYKNSIFNPSQDSIQELLSNLTLLRRFFSCLGAVSVAPPLGHVVPMFRVFVFCLLPPNVGRLTVVLQRVQILTN</sequence>
<name>A0A8X6LAZ6_TRICU</name>
<dbReference type="AlphaFoldDB" id="A0A8X6LAZ6"/>